<feature type="signal peptide" evidence="19">
    <location>
        <begin position="1"/>
        <end position="27"/>
    </location>
</feature>
<evidence type="ECO:0000256" key="1">
    <source>
        <dbReference type="ARBA" id="ARBA00004479"/>
    </source>
</evidence>
<dbReference type="Pfam" id="PF23598">
    <property type="entry name" value="LRR_14"/>
    <property type="match status" value="1"/>
</dbReference>
<evidence type="ECO:0000256" key="10">
    <source>
        <dbReference type="ARBA" id="ARBA00022741"/>
    </source>
</evidence>
<dbReference type="PROSITE" id="PS50011">
    <property type="entry name" value="PROTEIN_KINASE_DOM"/>
    <property type="match status" value="1"/>
</dbReference>
<dbReference type="Gene3D" id="3.30.200.20">
    <property type="entry name" value="Phosphorylase Kinase, domain 1"/>
    <property type="match status" value="1"/>
</dbReference>
<evidence type="ECO:0000256" key="14">
    <source>
        <dbReference type="ARBA" id="ARBA00023136"/>
    </source>
</evidence>
<evidence type="ECO:0000313" key="21">
    <source>
        <dbReference type="EMBL" id="KAK4594665.1"/>
    </source>
</evidence>
<comment type="subcellular location">
    <subcellularLocation>
        <location evidence="1">Membrane</location>
        <topology evidence="1">Single-pass type I membrane protein</topology>
    </subcellularLocation>
</comment>
<dbReference type="SUPFAM" id="SSF52058">
    <property type="entry name" value="L domain-like"/>
    <property type="match status" value="1"/>
</dbReference>
<dbReference type="FunFam" id="2.60.120.430:FF:000002">
    <property type="entry name" value="Leucine-rich repeat receptor-like protein kinase"/>
    <property type="match status" value="1"/>
</dbReference>
<dbReference type="FunFam" id="3.30.200.20:FF:000140">
    <property type="entry name" value="Leucine-rich repeat receptor-like protein kinase"/>
    <property type="match status" value="1"/>
</dbReference>
<keyword evidence="22" id="KW-1185">Reference proteome</keyword>
<keyword evidence="16" id="KW-0325">Glycoprotein</keyword>
<evidence type="ECO:0000256" key="16">
    <source>
        <dbReference type="ARBA" id="ARBA00023180"/>
    </source>
</evidence>
<evidence type="ECO:0000256" key="12">
    <source>
        <dbReference type="ARBA" id="ARBA00022840"/>
    </source>
</evidence>
<keyword evidence="3" id="KW-0723">Serine/threonine-protein kinase</keyword>
<keyword evidence="5" id="KW-0433">Leucine-rich repeat</keyword>
<dbReference type="PROSITE" id="PS00108">
    <property type="entry name" value="PROTEIN_KINASE_ST"/>
    <property type="match status" value="1"/>
</dbReference>
<evidence type="ECO:0000256" key="2">
    <source>
        <dbReference type="ARBA" id="ARBA00012513"/>
    </source>
</evidence>
<dbReference type="FunFam" id="1.10.510.10:FF:000044">
    <property type="entry name" value="Putative LRR receptor-like serine/threonine-protein kinase"/>
    <property type="match status" value="1"/>
</dbReference>
<feature type="chain" id="PRO_5042897607" description="non-specific serine/threonine protein kinase" evidence="19">
    <location>
        <begin position="28"/>
        <end position="973"/>
    </location>
</feature>
<dbReference type="Gene3D" id="1.10.510.10">
    <property type="entry name" value="Transferase(Phosphotransferase) domain 1"/>
    <property type="match status" value="1"/>
</dbReference>
<dbReference type="FunFam" id="3.80.10.10:FF:000766">
    <property type="entry name" value="Os05g0263100 protein"/>
    <property type="match status" value="1"/>
</dbReference>
<dbReference type="Pfam" id="PF11721">
    <property type="entry name" value="Malectin"/>
    <property type="match status" value="1"/>
</dbReference>
<dbReference type="PANTHER" id="PTHR48006">
    <property type="entry name" value="LEUCINE-RICH REPEAT-CONTAINING PROTEIN DDB_G0281931-RELATED"/>
    <property type="match status" value="1"/>
</dbReference>
<keyword evidence="6" id="KW-0808">Transferase</keyword>
<dbReference type="EC" id="2.7.11.1" evidence="2"/>
<dbReference type="SMART" id="SM00220">
    <property type="entry name" value="S_TKc"/>
    <property type="match status" value="1"/>
</dbReference>
<dbReference type="InterPro" id="IPR011009">
    <property type="entry name" value="Kinase-like_dom_sf"/>
</dbReference>
<dbReference type="Pfam" id="PF07714">
    <property type="entry name" value="PK_Tyr_Ser-Thr"/>
    <property type="match status" value="1"/>
</dbReference>
<evidence type="ECO:0000256" key="3">
    <source>
        <dbReference type="ARBA" id="ARBA00022527"/>
    </source>
</evidence>
<dbReference type="InterPro" id="IPR008271">
    <property type="entry name" value="Ser/Thr_kinase_AS"/>
</dbReference>
<dbReference type="GO" id="GO:0004674">
    <property type="term" value="F:protein serine/threonine kinase activity"/>
    <property type="evidence" value="ECO:0007669"/>
    <property type="project" value="UniProtKB-KW"/>
</dbReference>
<dbReference type="EMBL" id="JAXUIC010000004">
    <property type="protein sequence ID" value="KAK4594665.1"/>
    <property type="molecule type" value="Genomic_DNA"/>
</dbReference>
<keyword evidence="14" id="KW-0472">Membrane</keyword>
<dbReference type="Pfam" id="PF13855">
    <property type="entry name" value="LRR_8"/>
    <property type="match status" value="1"/>
</dbReference>
<gene>
    <name evidence="21" type="ORF">RGQ29_018382</name>
</gene>
<dbReference type="InterPro" id="IPR001611">
    <property type="entry name" value="Leu-rich_rpt"/>
</dbReference>
<evidence type="ECO:0000256" key="13">
    <source>
        <dbReference type="ARBA" id="ARBA00022989"/>
    </source>
</evidence>
<dbReference type="AlphaFoldDB" id="A0AAN7FRI0"/>
<dbReference type="FunFam" id="3.80.10.10:FF:000298">
    <property type="entry name" value="Putative LRR receptor-like serine/threonine-protein kinase"/>
    <property type="match status" value="1"/>
</dbReference>
<dbReference type="InterPro" id="IPR051824">
    <property type="entry name" value="LRR_Rcpt-Like_S/T_Kinase"/>
</dbReference>
<dbReference type="GO" id="GO:0005886">
    <property type="term" value="C:plasma membrane"/>
    <property type="evidence" value="ECO:0007669"/>
    <property type="project" value="TreeGrafter"/>
</dbReference>
<evidence type="ECO:0000256" key="6">
    <source>
        <dbReference type="ARBA" id="ARBA00022679"/>
    </source>
</evidence>
<keyword evidence="13" id="KW-1133">Transmembrane helix</keyword>
<evidence type="ECO:0000256" key="17">
    <source>
        <dbReference type="ARBA" id="ARBA00047899"/>
    </source>
</evidence>
<name>A0AAN7FRI0_QUERU</name>
<evidence type="ECO:0000256" key="11">
    <source>
        <dbReference type="ARBA" id="ARBA00022777"/>
    </source>
</evidence>
<keyword evidence="15" id="KW-0675">Receptor</keyword>
<dbReference type="InterPro" id="IPR032675">
    <property type="entry name" value="LRR_dom_sf"/>
</dbReference>
<evidence type="ECO:0000256" key="9">
    <source>
        <dbReference type="ARBA" id="ARBA00022737"/>
    </source>
</evidence>
<dbReference type="Gene3D" id="2.60.120.430">
    <property type="entry name" value="Galactose-binding lectin"/>
    <property type="match status" value="1"/>
</dbReference>
<keyword evidence="7" id="KW-0812">Transmembrane</keyword>
<dbReference type="CDD" id="cd14066">
    <property type="entry name" value="STKc_IRAK"/>
    <property type="match status" value="1"/>
</dbReference>
<evidence type="ECO:0000259" key="20">
    <source>
        <dbReference type="PROSITE" id="PS50011"/>
    </source>
</evidence>
<evidence type="ECO:0000256" key="18">
    <source>
        <dbReference type="ARBA" id="ARBA00048679"/>
    </source>
</evidence>
<comment type="catalytic activity">
    <reaction evidence="18">
        <text>L-seryl-[protein] + ATP = O-phospho-L-seryl-[protein] + ADP + H(+)</text>
        <dbReference type="Rhea" id="RHEA:17989"/>
        <dbReference type="Rhea" id="RHEA-COMP:9863"/>
        <dbReference type="Rhea" id="RHEA-COMP:11604"/>
        <dbReference type="ChEBI" id="CHEBI:15378"/>
        <dbReference type="ChEBI" id="CHEBI:29999"/>
        <dbReference type="ChEBI" id="CHEBI:30616"/>
        <dbReference type="ChEBI" id="CHEBI:83421"/>
        <dbReference type="ChEBI" id="CHEBI:456216"/>
        <dbReference type="EC" id="2.7.11.1"/>
    </reaction>
</comment>
<dbReference type="InterPro" id="IPR000719">
    <property type="entry name" value="Prot_kinase_dom"/>
</dbReference>
<keyword evidence="8 19" id="KW-0732">Signal</keyword>
<dbReference type="InterPro" id="IPR021720">
    <property type="entry name" value="Malectin_dom"/>
</dbReference>
<keyword evidence="11" id="KW-0418">Kinase</keyword>
<dbReference type="PANTHER" id="PTHR48006:SF62">
    <property type="entry name" value="LEUCINE-RICH REPEAT TRANSMEMBRANE PROTEIN KINASE"/>
    <property type="match status" value="1"/>
</dbReference>
<dbReference type="Proteomes" id="UP001324115">
    <property type="component" value="Unassembled WGS sequence"/>
</dbReference>
<evidence type="ECO:0000256" key="7">
    <source>
        <dbReference type="ARBA" id="ARBA00022692"/>
    </source>
</evidence>
<dbReference type="SUPFAM" id="SSF56112">
    <property type="entry name" value="Protein kinase-like (PK-like)"/>
    <property type="match status" value="1"/>
</dbReference>
<evidence type="ECO:0000256" key="8">
    <source>
        <dbReference type="ARBA" id="ARBA00022729"/>
    </source>
</evidence>
<feature type="domain" description="Protein kinase" evidence="20">
    <location>
        <begin position="635"/>
        <end position="909"/>
    </location>
</feature>
<keyword evidence="10" id="KW-0547">Nucleotide-binding</keyword>
<evidence type="ECO:0000256" key="15">
    <source>
        <dbReference type="ARBA" id="ARBA00023170"/>
    </source>
</evidence>
<keyword evidence="9" id="KW-0677">Repeat</keyword>
<comment type="caution">
    <text evidence="21">The sequence shown here is derived from an EMBL/GenBank/DDBJ whole genome shotgun (WGS) entry which is preliminary data.</text>
</comment>
<evidence type="ECO:0000256" key="19">
    <source>
        <dbReference type="SAM" id="SignalP"/>
    </source>
</evidence>
<dbReference type="InterPro" id="IPR055414">
    <property type="entry name" value="LRR_R13L4/SHOC2-like"/>
</dbReference>
<proteinExistence type="predicted"/>
<evidence type="ECO:0000256" key="4">
    <source>
        <dbReference type="ARBA" id="ARBA00022553"/>
    </source>
</evidence>
<reference evidence="21 22" key="1">
    <citation type="journal article" date="2023" name="G3 (Bethesda)">
        <title>A haplotype-resolved chromosome-scale genome for Quercus rubra L. provides insights into the genetics of adaptive traits for red oak species.</title>
        <authorList>
            <person name="Kapoor B."/>
            <person name="Jenkins J."/>
            <person name="Schmutz J."/>
            <person name="Zhebentyayeva T."/>
            <person name="Kuelheim C."/>
            <person name="Coggeshall M."/>
            <person name="Heim C."/>
            <person name="Lasky J.R."/>
            <person name="Leites L."/>
            <person name="Islam-Faridi N."/>
            <person name="Romero-Severson J."/>
            <person name="DeLeo V.L."/>
            <person name="Lucas S.M."/>
            <person name="Lazic D."/>
            <person name="Gailing O."/>
            <person name="Carlson J."/>
            <person name="Staton M."/>
        </authorList>
    </citation>
    <scope>NUCLEOTIDE SEQUENCE [LARGE SCALE GENOMIC DNA]</scope>
    <source>
        <strain evidence="21">Pseudo-F2</strain>
    </source>
</reference>
<sequence length="973" mass="106432">MAGSAPLLVYAFCAACIFCQLFELAQAQNRTDPAEVTALNTIFQKWGIPANSNQWNISGEPCSGAAIDSTDFGDGNFNPLIKCDCSANSNSTCHITQLKVYALNVVGVIPDELWTLTFLFNLKLGQNYLTGNLSTSIGKLYRMQYLDLGINALSGTLPKELGNLTELIVLSFSTNNFTGSLPADLGKLLKLEQLYIDSSGVSGAIPSTFANLTSLVTVWASDTELTGRIPDFIRNWSKLTTLRFEGNSLEGPIPSTFSNLTSLTDLRISDLSNGSSSLAFIRNMKSLSILVLRNNNISDSIPSNIEEYQKLSQLDLSFNNITGQIPNALFNLSSLSFLFLGNNKLTGTVPAQKSGSLLNIDLSYNNLQGSFPSWVSEQNLQLNLVANNFTIESSNSSVLPSGLSCLQRDFPCNRGTGRYSEFAVKCGGPQITSSNGIVYERDNETLGPATYYVVDTERWAVSNVGYFSGSKNAQYTSSSSSQFTNTLDSELFQTARLSASSLRYYGLGLENGNYTVSLQFAEIAFVNTDTWQSLGRRVFDIYIQGNLVLKDFDIRKEASGASFVAVPKEYNNVQVSENYLEIHLFWAGKGTCCVPAQGTYGPSISAISATPELLGIDAKTFTFSYAELKTATEDFIPDNKLGEGGFGPVYKGTLHDGRVIAVKQLSVTSHQGKNQFLTEIATISAVQHRNLVKLYGCCIEGDKRLLVYEYLENNSLDQALFGKRTLNLDWSTRFNICLGVARGLAYLHEESRLRIVHRDVKASNILLDSDLIPKISDFGLAKLYDDKKTHISTRVAGTIGYLAPEYAMRGHLTEKADVFAFGVVALELVSGRPNSDSSLEEEKIYLLEWAWQLHENNREVDLADSKLSDFNEEEVKRLIGVSLLCTQASPTLRPSMSRVVAMLSGDIEVSTVTSRPGYLTDWKYDDITSITSEVAIDTSYINSSSASTSMVGDVGNSLADASKPMLGDTIEKG</sequence>
<evidence type="ECO:0000256" key="5">
    <source>
        <dbReference type="ARBA" id="ARBA00022614"/>
    </source>
</evidence>
<dbReference type="GO" id="GO:0005524">
    <property type="term" value="F:ATP binding"/>
    <property type="evidence" value="ECO:0007669"/>
    <property type="project" value="UniProtKB-KW"/>
</dbReference>
<protein>
    <recommendedName>
        <fullName evidence="2">non-specific serine/threonine protein kinase</fullName>
        <ecNumber evidence="2">2.7.11.1</ecNumber>
    </recommendedName>
</protein>
<comment type="catalytic activity">
    <reaction evidence="17">
        <text>L-threonyl-[protein] + ATP = O-phospho-L-threonyl-[protein] + ADP + H(+)</text>
        <dbReference type="Rhea" id="RHEA:46608"/>
        <dbReference type="Rhea" id="RHEA-COMP:11060"/>
        <dbReference type="Rhea" id="RHEA-COMP:11605"/>
        <dbReference type="ChEBI" id="CHEBI:15378"/>
        <dbReference type="ChEBI" id="CHEBI:30013"/>
        <dbReference type="ChEBI" id="CHEBI:30616"/>
        <dbReference type="ChEBI" id="CHEBI:61977"/>
        <dbReference type="ChEBI" id="CHEBI:456216"/>
        <dbReference type="EC" id="2.7.11.1"/>
    </reaction>
</comment>
<dbReference type="InterPro" id="IPR001245">
    <property type="entry name" value="Ser-Thr/Tyr_kinase_cat_dom"/>
</dbReference>
<keyword evidence="4" id="KW-0597">Phosphoprotein</keyword>
<evidence type="ECO:0000313" key="22">
    <source>
        <dbReference type="Proteomes" id="UP001324115"/>
    </source>
</evidence>
<dbReference type="Gene3D" id="3.80.10.10">
    <property type="entry name" value="Ribonuclease Inhibitor"/>
    <property type="match status" value="2"/>
</dbReference>
<keyword evidence="12" id="KW-0067">ATP-binding</keyword>
<organism evidence="21 22">
    <name type="scientific">Quercus rubra</name>
    <name type="common">Northern red oak</name>
    <name type="synonym">Quercus borealis</name>
    <dbReference type="NCBI Taxonomy" id="3512"/>
    <lineage>
        <taxon>Eukaryota</taxon>
        <taxon>Viridiplantae</taxon>
        <taxon>Streptophyta</taxon>
        <taxon>Embryophyta</taxon>
        <taxon>Tracheophyta</taxon>
        <taxon>Spermatophyta</taxon>
        <taxon>Magnoliopsida</taxon>
        <taxon>eudicotyledons</taxon>
        <taxon>Gunneridae</taxon>
        <taxon>Pentapetalae</taxon>
        <taxon>rosids</taxon>
        <taxon>fabids</taxon>
        <taxon>Fagales</taxon>
        <taxon>Fagaceae</taxon>
        <taxon>Quercus</taxon>
    </lineage>
</organism>
<accession>A0AAN7FRI0</accession>